<dbReference type="Pfam" id="PF03152">
    <property type="entry name" value="UFD1_N1"/>
    <property type="match status" value="1"/>
</dbReference>
<comment type="similarity">
    <text evidence="1">Belongs to the UFD1 family.</text>
</comment>
<dbReference type="EMBL" id="OZ021736">
    <property type="protein sequence ID" value="CAK9315934.1"/>
    <property type="molecule type" value="Genomic_DNA"/>
</dbReference>
<evidence type="ECO:0000313" key="7">
    <source>
        <dbReference type="Proteomes" id="UP001642487"/>
    </source>
</evidence>
<reference evidence="6 7" key="1">
    <citation type="submission" date="2024-03" db="EMBL/GenBank/DDBJ databases">
        <authorList>
            <person name="Gkanogiannis A."/>
            <person name="Becerra Lopez-Lavalle L."/>
        </authorList>
    </citation>
    <scope>NUCLEOTIDE SEQUENCE [LARGE SCALE GENOMIC DNA]</scope>
</reference>
<dbReference type="Pfam" id="PF24842">
    <property type="entry name" value="UFD1_N2"/>
    <property type="match status" value="1"/>
</dbReference>
<evidence type="ECO:0008006" key="8">
    <source>
        <dbReference type="Google" id="ProtNLM"/>
    </source>
</evidence>
<protein>
    <recommendedName>
        <fullName evidence="8">Ubiquitin fusion degradaton protein</fullName>
    </recommendedName>
</protein>
<evidence type="ECO:0000259" key="4">
    <source>
        <dbReference type="Pfam" id="PF03152"/>
    </source>
</evidence>
<keyword evidence="2" id="KW-0833">Ubl conjugation pathway</keyword>
<evidence type="ECO:0000259" key="5">
    <source>
        <dbReference type="Pfam" id="PF24842"/>
    </source>
</evidence>
<feature type="compositionally biased region" description="Basic and acidic residues" evidence="3">
    <location>
        <begin position="286"/>
        <end position="311"/>
    </location>
</feature>
<feature type="domain" description="Ubiquitin fusion degradation protein UFD1 N-terminal subdomain 1" evidence="4">
    <location>
        <begin position="13"/>
        <end position="108"/>
    </location>
</feature>
<dbReference type="InterPro" id="IPR042299">
    <property type="entry name" value="Ufd1-like_Nn"/>
</dbReference>
<feature type="domain" description="Ubiquitin fusion degradation protein UFD1 N-terminal subdomain 2" evidence="5">
    <location>
        <begin position="109"/>
        <end position="184"/>
    </location>
</feature>
<dbReference type="Gene3D" id="2.40.40.50">
    <property type="entry name" value="Ubiquitin fusion degradation protein UFD1, N-terminal domain"/>
    <property type="match status" value="1"/>
</dbReference>
<proteinExistence type="inferred from homology"/>
<evidence type="ECO:0000313" key="6">
    <source>
        <dbReference type="EMBL" id="CAK9315934.1"/>
    </source>
</evidence>
<feature type="region of interest" description="Disordered" evidence="3">
    <location>
        <begin position="221"/>
        <end position="324"/>
    </location>
</feature>
<sequence length="324" mass="36036">MYFDGYGYLGTSFEQRYQCFSASFIDKPHIETGDRIIMPPSALDRLASLQIDYPMLFELRNDAVERVSHCGVLEFVAEEGMIYMPYWMMENMLLQEGDLVQVKNVTLPKGTYVKLQPHTKDFLDISNPKAILETTLRNFSCLTTGDSIMVAYNNKKYYIDIVETKPSNAISIIETDCEVDFAPPLDYKEPEKAVAPIKGKEQVAEAPDAEAEAKFSAFTGTGRRLDGKSSNHQPQPISSSRSSGQKQSGGSGRYGHSRPTAGSSSVNGTRQSQGKLVFGGQNASRNPKETPKEAPKESSKQEEGHEKEDPKFQPFSGKRYSLRG</sequence>
<gene>
    <name evidence="6" type="ORF">CITCOLO1_LOCUS7779</name>
</gene>
<accession>A0ABP0Y641</accession>
<dbReference type="InterPro" id="IPR055418">
    <property type="entry name" value="UFD1_N2"/>
</dbReference>
<dbReference type="Proteomes" id="UP001642487">
    <property type="component" value="Chromosome 2"/>
</dbReference>
<name>A0ABP0Y641_9ROSI</name>
<feature type="compositionally biased region" description="Polar residues" evidence="3">
    <location>
        <begin position="260"/>
        <end position="274"/>
    </location>
</feature>
<dbReference type="PANTHER" id="PTHR12555:SF13">
    <property type="entry name" value="UBIQUITIN RECOGNITION FACTOR IN ER-ASSOCIATED DEGRADATION PROTEIN 1"/>
    <property type="match status" value="1"/>
</dbReference>
<evidence type="ECO:0000256" key="1">
    <source>
        <dbReference type="ARBA" id="ARBA00006043"/>
    </source>
</evidence>
<keyword evidence="7" id="KW-1185">Reference proteome</keyword>
<dbReference type="InterPro" id="IPR004854">
    <property type="entry name" value="Ufd1-like"/>
</dbReference>
<organism evidence="6 7">
    <name type="scientific">Citrullus colocynthis</name>
    <name type="common">colocynth</name>
    <dbReference type="NCBI Taxonomy" id="252529"/>
    <lineage>
        <taxon>Eukaryota</taxon>
        <taxon>Viridiplantae</taxon>
        <taxon>Streptophyta</taxon>
        <taxon>Embryophyta</taxon>
        <taxon>Tracheophyta</taxon>
        <taxon>Spermatophyta</taxon>
        <taxon>Magnoliopsida</taxon>
        <taxon>eudicotyledons</taxon>
        <taxon>Gunneridae</taxon>
        <taxon>Pentapetalae</taxon>
        <taxon>rosids</taxon>
        <taxon>fabids</taxon>
        <taxon>Cucurbitales</taxon>
        <taxon>Cucurbitaceae</taxon>
        <taxon>Benincaseae</taxon>
        <taxon>Citrullus</taxon>
    </lineage>
</organism>
<evidence type="ECO:0000256" key="2">
    <source>
        <dbReference type="ARBA" id="ARBA00022786"/>
    </source>
</evidence>
<evidence type="ECO:0000256" key="3">
    <source>
        <dbReference type="SAM" id="MobiDB-lite"/>
    </source>
</evidence>
<dbReference type="InterPro" id="IPR055417">
    <property type="entry name" value="UFD1_N1"/>
</dbReference>
<dbReference type="PANTHER" id="PTHR12555">
    <property type="entry name" value="UBIQUITIN FUSION DEGRADATON PROTEIN 1"/>
    <property type="match status" value="1"/>
</dbReference>
<dbReference type="Gene3D" id="3.10.330.10">
    <property type="match status" value="1"/>
</dbReference>